<accession>A0A2T6A5B5</accession>
<dbReference type="AlphaFoldDB" id="A0A2T6A5B5"/>
<keyword evidence="1" id="KW-1133">Transmembrane helix</keyword>
<sequence>MIAVAISAALGLAALAWYMQRRPPARVRLSFARLLPDPPDEPSPKPRFAPIPPVRSLPFWLHLLLVALCLAALLTDVRVSTSNAPQDIGLRLVVDVSHSMGVQDEMGTRLDSALGLAQTILEAATEAAQGGTVCVDAFQVGADVSRMQPDHLDAARVRPEAGDIPALLQAARADPDLCVITHVAVLTDLPRPAVDRPTDAPQLIWAQVGSPQPNAGIVGVAYSPPQLGGRPAGVVLTLETYGDMPPPVVTVQGPGGMTRPMVMQAIDRAGRYLASFDVRRGGTFEVALDKGGAYVGDDHLRFSLNTPDKIGIDWRISGLPAVSAGSRKAEDDIVVMELTSVDPVPQGNAVLLAYQGWPNEAVEPRIGAFVEDPALFDPLNFDVLERHLPKGLTAPLPTGFIPQLTSDDGAVIVARRDNPPGLILPLPVLTRDPDVQALSQTLFYTGLQRLTQRGDHQLTPIWKTPDGTDIETAWKESDTARPLSAPSEVRFSMQSAEITRDTPIWPWLLLFALVSILAERLWLLSRSLTRKPVR</sequence>
<keyword evidence="3" id="KW-1185">Reference proteome</keyword>
<gene>
    <name evidence="2" type="ORF">C8N44_1404</name>
</gene>
<dbReference type="Proteomes" id="UP000244069">
    <property type="component" value="Unassembled WGS sequence"/>
</dbReference>
<name>A0A2T6A5B5_9RHOB</name>
<evidence type="ECO:0000256" key="1">
    <source>
        <dbReference type="SAM" id="Phobius"/>
    </source>
</evidence>
<feature type="transmembrane region" description="Helical" evidence="1">
    <location>
        <begin position="504"/>
        <end position="524"/>
    </location>
</feature>
<keyword evidence="1" id="KW-0812">Transmembrane</keyword>
<dbReference type="EMBL" id="QBKN01000040">
    <property type="protein sequence ID" value="PTX39011.1"/>
    <property type="molecule type" value="Genomic_DNA"/>
</dbReference>
<keyword evidence="1" id="KW-0472">Membrane</keyword>
<dbReference type="RefSeq" id="WP_158274120.1">
    <property type="nucleotide sequence ID" value="NZ_BMEZ01000040.1"/>
</dbReference>
<evidence type="ECO:0000313" key="3">
    <source>
        <dbReference type="Proteomes" id="UP000244069"/>
    </source>
</evidence>
<evidence type="ECO:0000313" key="2">
    <source>
        <dbReference type="EMBL" id="PTX39011.1"/>
    </source>
</evidence>
<organism evidence="2 3">
    <name type="scientific">Allosediminivita pacifica</name>
    <dbReference type="NCBI Taxonomy" id="1267769"/>
    <lineage>
        <taxon>Bacteria</taxon>
        <taxon>Pseudomonadati</taxon>
        <taxon>Pseudomonadota</taxon>
        <taxon>Alphaproteobacteria</taxon>
        <taxon>Rhodobacterales</taxon>
        <taxon>Paracoccaceae</taxon>
        <taxon>Allosediminivita</taxon>
    </lineage>
</organism>
<comment type="caution">
    <text evidence="2">The sequence shown here is derived from an EMBL/GenBank/DDBJ whole genome shotgun (WGS) entry which is preliminary data.</text>
</comment>
<reference evidence="2 3" key="1">
    <citation type="submission" date="2018-04" db="EMBL/GenBank/DDBJ databases">
        <title>Genomic Encyclopedia of Archaeal and Bacterial Type Strains, Phase II (KMG-II): from individual species to whole genera.</title>
        <authorList>
            <person name="Goeker M."/>
        </authorList>
    </citation>
    <scope>NUCLEOTIDE SEQUENCE [LARGE SCALE GENOMIC DNA]</scope>
    <source>
        <strain evidence="2 3">DSM 29329</strain>
    </source>
</reference>
<proteinExistence type="predicted"/>
<protein>
    <submittedName>
        <fullName evidence="2">Uncharacterized protein</fullName>
    </submittedName>
</protein>
<dbReference type="OrthoDB" id="7837684at2"/>